<dbReference type="KEGG" id="ctes:O987_24735"/>
<organism evidence="3 4">
    <name type="scientific">Comamonas testosteroni TK102</name>
    <dbReference type="NCBI Taxonomy" id="1392005"/>
    <lineage>
        <taxon>Bacteria</taxon>
        <taxon>Pseudomonadati</taxon>
        <taxon>Pseudomonadota</taxon>
        <taxon>Betaproteobacteria</taxon>
        <taxon>Burkholderiales</taxon>
        <taxon>Comamonadaceae</taxon>
        <taxon>Comamonas</taxon>
    </lineage>
</organism>
<dbReference type="InterPro" id="IPR001279">
    <property type="entry name" value="Metallo-B-lactamas"/>
</dbReference>
<dbReference type="SUPFAM" id="SSF55811">
    <property type="entry name" value="Nudix"/>
    <property type="match status" value="1"/>
</dbReference>
<dbReference type="PANTHER" id="PTHR23131">
    <property type="entry name" value="ENDORIBONUCLEASE LACTB2"/>
    <property type="match status" value="1"/>
</dbReference>
<dbReference type="InterPro" id="IPR050662">
    <property type="entry name" value="Sec-metab_biosynth-thioest"/>
</dbReference>
<dbReference type="Gene3D" id="1.10.10.10">
    <property type="entry name" value="Winged helix-like DNA-binding domain superfamily/Winged helix DNA-binding domain"/>
    <property type="match status" value="1"/>
</dbReference>
<dbReference type="Pfam" id="PF17778">
    <property type="entry name" value="WHD_BLACT"/>
    <property type="match status" value="1"/>
</dbReference>
<proteinExistence type="predicted"/>
<dbReference type="InterPro" id="IPR015797">
    <property type="entry name" value="NUDIX_hydrolase-like_dom_sf"/>
</dbReference>
<gene>
    <name evidence="3" type="ORF">O987_24735</name>
</gene>
<name>A0A076PWD9_COMTE</name>
<dbReference type="AlphaFoldDB" id="A0A076PWD9"/>
<dbReference type="EMBL" id="CP006704">
    <property type="protein sequence ID" value="AIJ49021.1"/>
    <property type="molecule type" value="Genomic_DNA"/>
</dbReference>
<dbReference type="HOGENOM" id="CLU_536191_0_0_4"/>
<evidence type="ECO:0000313" key="4">
    <source>
        <dbReference type="Proteomes" id="UP000028782"/>
    </source>
</evidence>
<dbReference type="InterPro" id="IPR036866">
    <property type="entry name" value="RibonucZ/Hydroxyglut_hydro"/>
</dbReference>
<dbReference type="PANTHER" id="PTHR23131:SF0">
    <property type="entry name" value="ENDORIBONUCLEASE LACTB2"/>
    <property type="match status" value="1"/>
</dbReference>
<feature type="domain" description="Nudix hydrolase" evidence="2">
    <location>
        <begin position="21"/>
        <end position="216"/>
    </location>
</feature>
<sequence length="564" mass="62220">MTSTSQPRPSQLLLPQREPVPTRDASTLLLLRDCADGNGFEVLMTRRADQGIFANAYVFPGGGLEDQDATPANHALARVRPSMAEIAGTGRITQALAGIRETFEELGILLAYDQAGRPVPAAEVEQLDRKASLYEQCRARGWSLAVDQLWYLAHWTAPLNLAKRFNVPFFVARMPEGQTAVADETEQFEPTWIRPQQALQRFEEKELFILFPTQRTLQRLTGYADTQAVLDALQGEKPLWHAHPRAGYLKGQDTRQLETDTAYGELEMVHPDGQAAHHLDWQFEKAVPLRKNLMRLTAPNPGMMTGPGTNSYLVGDAHTGYIAIDPGPNDAEHLQRLHDAAGGDIRYIVCTHSHPDHSPGAAPLQAMVLLSGHASPPIMGLPSAPTARANSRFRPEVTLQDGERITLSGQGEEGEITHTLQAVFTPGHAANHLCFVLEEDALLFSGDHILNGSTTVISPPDGNMIDYLDSLDRLHSLCLAYDIRYILPAHGYVLGFAAHQITRLKAHRLAREAKVHQAMRTKPDGSIQDWVAIAYADTPQALWPVAEQSLLAHVERIQKLCLGR</sequence>
<dbReference type="Gene3D" id="3.90.79.10">
    <property type="entry name" value="Nucleoside Triphosphate Pyrophosphohydrolase"/>
    <property type="match status" value="1"/>
</dbReference>
<dbReference type="InterPro" id="IPR000086">
    <property type="entry name" value="NUDIX_hydrolase_dom"/>
</dbReference>
<feature type="region of interest" description="Disordered" evidence="1">
    <location>
        <begin position="1"/>
        <end position="20"/>
    </location>
</feature>
<dbReference type="RefSeq" id="WP_043375180.1">
    <property type="nucleotide sequence ID" value="NZ_CP006704.1"/>
</dbReference>
<dbReference type="Gene3D" id="3.60.15.10">
    <property type="entry name" value="Ribonuclease Z/Hydroxyacylglutathione hydrolase-like"/>
    <property type="match status" value="1"/>
</dbReference>
<evidence type="ECO:0000259" key="2">
    <source>
        <dbReference type="PROSITE" id="PS51462"/>
    </source>
</evidence>
<evidence type="ECO:0000256" key="1">
    <source>
        <dbReference type="SAM" id="MobiDB-lite"/>
    </source>
</evidence>
<dbReference type="SUPFAM" id="SSF56281">
    <property type="entry name" value="Metallo-hydrolase/oxidoreductase"/>
    <property type="match status" value="1"/>
</dbReference>
<accession>A0A076PWD9</accession>
<evidence type="ECO:0000313" key="3">
    <source>
        <dbReference type="EMBL" id="AIJ49021.1"/>
    </source>
</evidence>
<dbReference type="InterPro" id="IPR041516">
    <property type="entry name" value="LACTB2_WH"/>
</dbReference>
<dbReference type="Pfam" id="PF00753">
    <property type="entry name" value="Lactamase_B"/>
    <property type="match status" value="1"/>
</dbReference>
<dbReference type="Proteomes" id="UP000028782">
    <property type="component" value="Chromosome"/>
</dbReference>
<dbReference type="CDD" id="cd18870">
    <property type="entry name" value="NUDIX_AcylCoAdiphos_Nudt19"/>
    <property type="match status" value="1"/>
</dbReference>
<reference evidence="3 4" key="1">
    <citation type="journal article" date="2014" name="Genome Announc.">
        <title>Complete Genome Sequence of Polychlorinated Biphenyl Degrader Comamonas testosteroni TK102 (NBRC 109938).</title>
        <authorList>
            <person name="Fukuda K."/>
            <person name="Hosoyama A."/>
            <person name="Tsuchikane K."/>
            <person name="Ohji S."/>
            <person name="Yamazoe A."/>
            <person name="Fujita N."/>
            <person name="Shintani M."/>
            <person name="Kimbara K."/>
        </authorList>
    </citation>
    <scope>NUCLEOTIDE SEQUENCE [LARGE SCALE GENOMIC DNA]</scope>
    <source>
        <strain evidence="3">TK102</strain>
    </source>
</reference>
<protein>
    <submittedName>
        <fullName evidence="3">Beta-lactamase</fullName>
    </submittedName>
</protein>
<dbReference type="SMART" id="SM00849">
    <property type="entry name" value="Lactamase_B"/>
    <property type="match status" value="1"/>
</dbReference>
<dbReference type="CDD" id="cd16278">
    <property type="entry name" value="metallo-hydrolase-like_MBL-fold"/>
    <property type="match status" value="1"/>
</dbReference>
<dbReference type="GO" id="GO:0003824">
    <property type="term" value="F:catalytic activity"/>
    <property type="evidence" value="ECO:0007669"/>
    <property type="project" value="UniProtKB-ARBA"/>
</dbReference>
<dbReference type="InterPro" id="IPR036388">
    <property type="entry name" value="WH-like_DNA-bd_sf"/>
</dbReference>
<dbReference type="PROSITE" id="PS51462">
    <property type="entry name" value="NUDIX"/>
    <property type="match status" value="1"/>
</dbReference>